<name>A0ABP0ULP7_9BRYO</name>
<dbReference type="Proteomes" id="UP001497512">
    <property type="component" value="Chromosome 4"/>
</dbReference>
<feature type="domain" description="ABC transporter" evidence="12">
    <location>
        <begin position="169"/>
        <end position="442"/>
    </location>
</feature>
<evidence type="ECO:0000256" key="5">
    <source>
        <dbReference type="ARBA" id="ARBA00022737"/>
    </source>
</evidence>
<feature type="transmembrane region" description="Helical" evidence="11">
    <location>
        <begin position="1366"/>
        <end position="1390"/>
    </location>
</feature>
<dbReference type="CDD" id="cd03232">
    <property type="entry name" value="ABCG_PDR_domain2"/>
    <property type="match status" value="1"/>
</dbReference>
<dbReference type="PROSITE" id="PS50893">
    <property type="entry name" value="ABC_TRANSPORTER_2"/>
    <property type="match status" value="2"/>
</dbReference>
<evidence type="ECO:0000256" key="6">
    <source>
        <dbReference type="ARBA" id="ARBA00022741"/>
    </source>
</evidence>
<comment type="subcellular location">
    <subcellularLocation>
        <location evidence="1">Membrane</location>
        <topology evidence="1">Multi-pass membrane protein</topology>
    </subcellularLocation>
</comment>
<evidence type="ECO:0000256" key="4">
    <source>
        <dbReference type="ARBA" id="ARBA00022692"/>
    </source>
</evidence>
<dbReference type="PANTHER" id="PTHR48040:SF28">
    <property type="entry name" value="ABC TRANSPORTER G FAMILY MEMBER 39-LIKE"/>
    <property type="match status" value="1"/>
</dbReference>
<gene>
    <name evidence="13" type="ORF">CSSPTR1EN2_LOCUS17115</name>
</gene>
<keyword evidence="6" id="KW-0547">Nucleotide-binding</keyword>
<dbReference type="InterPro" id="IPR027417">
    <property type="entry name" value="P-loop_NTPase"/>
</dbReference>
<feature type="transmembrane region" description="Helical" evidence="11">
    <location>
        <begin position="764"/>
        <end position="791"/>
    </location>
</feature>
<feature type="transmembrane region" description="Helical" evidence="11">
    <location>
        <begin position="1424"/>
        <end position="1442"/>
    </location>
</feature>
<evidence type="ECO:0000256" key="3">
    <source>
        <dbReference type="ARBA" id="ARBA00022448"/>
    </source>
</evidence>
<feature type="transmembrane region" description="Helical" evidence="11">
    <location>
        <begin position="681"/>
        <end position="703"/>
    </location>
</feature>
<dbReference type="InterPro" id="IPR034001">
    <property type="entry name" value="ABCG_PDR_1"/>
</dbReference>
<dbReference type="PANTHER" id="PTHR48040">
    <property type="entry name" value="PLEIOTROPIC DRUG RESISTANCE PROTEIN 1-LIKE ISOFORM X1"/>
    <property type="match status" value="1"/>
</dbReference>
<evidence type="ECO:0000256" key="11">
    <source>
        <dbReference type="SAM" id="Phobius"/>
    </source>
</evidence>
<keyword evidence="14" id="KW-1185">Reference proteome</keyword>
<feature type="region of interest" description="Disordered" evidence="10">
    <location>
        <begin position="817"/>
        <end position="846"/>
    </location>
</feature>
<dbReference type="Pfam" id="PF01061">
    <property type="entry name" value="ABC2_membrane"/>
    <property type="match status" value="2"/>
</dbReference>
<organism evidence="13 14">
    <name type="scientific">Sphagnum troendelagicum</name>
    <dbReference type="NCBI Taxonomy" id="128251"/>
    <lineage>
        <taxon>Eukaryota</taxon>
        <taxon>Viridiplantae</taxon>
        <taxon>Streptophyta</taxon>
        <taxon>Embryophyta</taxon>
        <taxon>Bryophyta</taxon>
        <taxon>Sphagnophytina</taxon>
        <taxon>Sphagnopsida</taxon>
        <taxon>Sphagnales</taxon>
        <taxon>Sphagnaceae</taxon>
        <taxon>Sphagnum</taxon>
    </lineage>
</organism>
<evidence type="ECO:0000259" key="12">
    <source>
        <dbReference type="PROSITE" id="PS50893"/>
    </source>
</evidence>
<dbReference type="SMART" id="SM00382">
    <property type="entry name" value="AAA"/>
    <property type="match status" value="2"/>
</dbReference>
<reference evidence="13" key="1">
    <citation type="submission" date="2024-02" db="EMBL/GenBank/DDBJ databases">
        <authorList>
            <consortium name="ELIXIR-Norway"/>
            <consortium name="Elixir Norway"/>
        </authorList>
    </citation>
    <scope>NUCLEOTIDE SEQUENCE</scope>
</reference>
<keyword evidence="9 11" id="KW-0472">Membrane</keyword>
<dbReference type="CDD" id="cd03233">
    <property type="entry name" value="ABCG_PDR_domain1"/>
    <property type="match status" value="1"/>
</dbReference>
<evidence type="ECO:0000256" key="10">
    <source>
        <dbReference type="SAM" id="MobiDB-lite"/>
    </source>
</evidence>
<evidence type="ECO:0000256" key="2">
    <source>
        <dbReference type="ARBA" id="ARBA00006012"/>
    </source>
</evidence>
<feature type="transmembrane region" description="Helical" evidence="11">
    <location>
        <begin position="574"/>
        <end position="597"/>
    </location>
</feature>
<sequence length="1509" mass="168994">MASAAPLEGIDVWGSRASTRRSSALGSRNWGLGPDNVFGRNSAQSTRGDGDDEESLKWAALEKLPTYDRLHTALMQKALGSKIVHEEVDVRTFGFEERQQIIDRLLQVTEEDNAKFLLKLRNRIDRVGIELPKIEVRYENLAIDADCFVGGRALPTLLNTLLNIFGKALDSIGLSPSKKIKLTILHNISGIIKPARMTLLLGPPSAGKTTLLLALAGKLDSDLKVKGSVSYNGYKLEEFVPQKTSVYISQNDLHVGEMTVRETLDFSARCQGVGTRYDMLVELAKREKEAGIWPEKDVDVFMKAISVEGQEQSLITDYVMKILGLDICANTLVGDNMRRGISGGQKKRVTTGEMIVGPTKALFMDEISTGLDSSTTFQIVACLRQFCHVMEATIFMSLLQPAPETFDLFDDVVLLSEGQVVYHGPRENILEFFEECGFKCPDRKGVADFLQEVTSQKDQEQYWFDKRQPYRYISVTAFADKFKSFHVGQKMADELVAPYPKDQSHKAALSFERYSVTSVELFKACFAKEVLLMRRNSFFYIFKTVQIGLIALIASTVFLRTKLHQNSEADGQEYLGAIFFGVVMVMFNGYAQLSMTIFKLPVFFKQRDLFFYPAWAYALPGLVLSIPESIADAGIYCIISYYTIGFAPEASRFFRQFLLLFMTHQMSSAMFRAIAGVCRTMVVANTGGSFSLLIIFMLGGFIIPRTQIKPWWIWGYWCSPLAYAEISITNNEFLAPRWAKPLANSTRTLGQQILINSGVFPKNYWYWIGIAALMGYVLLFNTMYTFVLTYLNPLGKPQAVISKDALAAKEANLNGEEVSLPSRARSKSQKSLPRSLSSTAEGAVASRKSITVRESFTENGHGEVQMQDRNGTGDRVSSVSFASDASDAVAGVEPKRGMILPFQPLAISFDDIKYYVDMPAEMKKQGVAEDRLQLLCGITGAFRPGVLTALVGVSGAGKTTLMDVLAGRKTGGYIEGDICISGYPKNQATFARISGYCEQNDIHSPQVTVRESVTYSAWLRLPAEIDKETREQFVDEVMDLVELMPLENALVGLPGVTGLSTEQRKRLTIAVELVANPSIIFMDEPTSGLDARAAAIVMRTVRNTVDTGRTVVCTIHQPSIDIFEAFDEMLLMKRGGQVIYMGPLGRHSHRLVEYFEAIPGVPKITPGYNPATWMLEVSSVSVENQLSIDFAEIYTKSPLFQRNKSLVMELSVPPPGSKDLHFPTTYSQPFFTQIIACLWKQWWTYWRSPDYNLVRLIFTFVAALLFGTIFWDLGKKTDKQANLFSVMGSMYGAVLFLGVNNASTVQPVVAIERTIFYRERAAGMYSAIPYAMAQVIIELPYCLLQTVIYSLITYSMINFTWTAPKFFYYMFIMFFTLMYFTYYGMMAVALTPNHQIAAIVASGFYSLFNLFSGFLIFRPQIPKWWVWYYWICPVAWTLYGLIVTQFGDVTSLVHPTGGGVPMKVQDFVSQTFGFHHDLLGLAVAMPVVFTILFASVFAFGIMFLNFQHR</sequence>
<comment type="similarity">
    <text evidence="2">Belongs to the ABC transporter superfamily. ABCG family. PDR (TC 3.A.1.205) subfamily.</text>
</comment>
<dbReference type="InterPro" id="IPR034003">
    <property type="entry name" value="ABCG_PDR_2"/>
</dbReference>
<evidence type="ECO:0000256" key="7">
    <source>
        <dbReference type="ARBA" id="ARBA00022840"/>
    </source>
</evidence>
<feature type="transmembrane region" description="Helical" evidence="11">
    <location>
        <begin position="609"/>
        <end position="627"/>
    </location>
</feature>
<dbReference type="Gene3D" id="3.40.50.300">
    <property type="entry name" value="P-loop containing nucleotide triphosphate hydrolases"/>
    <property type="match status" value="2"/>
</dbReference>
<proteinExistence type="inferred from homology"/>
<feature type="transmembrane region" description="Helical" evidence="11">
    <location>
        <begin position="1253"/>
        <end position="1274"/>
    </location>
</feature>
<evidence type="ECO:0000256" key="9">
    <source>
        <dbReference type="ARBA" id="ARBA00023136"/>
    </source>
</evidence>
<evidence type="ECO:0000313" key="14">
    <source>
        <dbReference type="Proteomes" id="UP001497512"/>
    </source>
</evidence>
<feature type="transmembrane region" description="Helical" evidence="11">
    <location>
        <begin position="538"/>
        <end position="559"/>
    </location>
</feature>
<dbReference type="Pfam" id="PF14510">
    <property type="entry name" value="ABC_trans_N"/>
    <property type="match status" value="1"/>
</dbReference>
<dbReference type="InterPro" id="IPR003593">
    <property type="entry name" value="AAA+_ATPase"/>
</dbReference>
<keyword evidence="4 11" id="KW-0812">Transmembrane</keyword>
<dbReference type="InterPro" id="IPR013581">
    <property type="entry name" value="PDR_assoc"/>
</dbReference>
<keyword evidence="7" id="KW-0067">ATP-binding</keyword>
<evidence type="ECO:0000313" key="13">
    <source>
        <dbReference type="EMBL" id="CAK9224005.1"/>
    </source>
</evidence>
<dbReference type="EMBL" id="OZ019896">
    <property type="protein sequence ID" value="CAK9224005.1"/>
    <property type="molecule type" value="Genomic_DNA"/>
</dbReference>
<dbReference type="InterPro" id="IPR029481">
    <property type="entry name" value="ABC_trans_N"/>
</dbReference>
<evidence type="ECO:0000256" key="8">
    <source>
        <dbReference type="ARBA" id="ARBA00022989"/>
    </source>
</evidence>
<feature type="region of interest" description="Disordered" evidence="10">
    <location>
        <begin position="18"/>
        <end position="52"/>
    </location>
</feature>
<keyword evidence="3" id="KW-0813">Transport</keyword>
<feature type="domain" description="ABC transporter" evidence="12">
    <location>
        <begin position="907"/>
        <end position="1160"/>
    </location>
</feature>
<protein>
    <recommendedName>
        <fullName evidence="12">ABC transporter domain-containing protein</fullName>
    </recommendedName>
</protein>
<dbReference type="InterPro" id="IPR043926">
    <property type="entry name" value="ABCG_dom"/>
</dbReference>
<dbReference type="Pfam" id="PF00005">
    <property type="entry name" value="ABC_tran"/>
    <property type="match status" value="2"/>
</dbReference>
<dbReference type="SUPFAM" id="SSF52540">
    <property type="entry name" value="P-loop containing nucleoside triphosphate hydrolases"/>
    <property type="match status" value="2"/>
</dbReference>
<dbReference type="Pfam" id="PF08370">
    <property type="entry name" value="PDR_assoc"/>
    <property type="match status" value="1"/>
</dbReference>
<dbReference type="InterPro" id="IPR003439">
    <property type="entry name" value="ABC_transporter-like_ATP-bd"/>
</dbReference>
<feature type="transmembrane region" description="Helical" evidence="11">
    <location>
        <begin position="1281"/>
        <end position="1299"/>
    </location>
</feature>
<keyword evidence="8 11" id="KW-1133">Transmembrane helix</keyword>
<feature type="transmembrane region" description="Helical" evidence="11">
    <location>
        <begin position="1478"/>
        <end position="1504"/>
    </location>
</feature>
<dbReference type="Pfam" id="PF19055">
    <property type="entry name" value="ABC2_membrane_7"/>
    <property type="match status" value="1"/>
</dbReference>
<accession>A0ABP0ULP7</accession>
<feature type="transmembrane region" description="Helical" evidence="11">
    <location>
        <begin position="1396"/>
        <end position="1417"/>
    </location>
</feature>
<feature type="compositionally biased region" description="Polar residues" evidence="10">
    <location>
        <begin position="829"/>
        <end position="840"/>
    </location>
</feature>
<feature type="region of interest" description="Disordered" evidence="10">
    <location>
        <begin position="858"/>
        <end position="877"/>
    </location>
</feature>
<keyword evidence="5" id="KW-0677">Repeat</keyword>
<evidence type="ECO:0000256" key="1">
    <source>
        <dbReference type="ARBA" id="ARBA00004141"/>
    </source>
</evidence>
<dbReference type="InterPro" id="IPR013525">
    <property type="entry name" value="ABC2_TM"/>
</dbReference>